<feature type="compositionally biased region" description="Low complexity" evidence="1">
    <location>
        <begin position="65"/>
        <end position="87"/>
    </location>
</feature>
<keyword evidence="2" id="KW-0732">Signal</keyword>
<evidence type="ECO:0000256" key="2">
    <source>
        <dbReference type="SAM" id="SignalP"/>
    </source>
</evidence>
<feature type="region of interest" description="Disordered" evidence="1">
    <location>
        <begin position="52"/>
        <end position="98"/>
    </location>
</feature>
<feature type="chain" id="PRO_5021468438" evidence="2">
    <location>
        <begin position="27"/>
        <end position="98"/>
    </location>
</feature>
<dbReference type="AlphaFoldDB" id="A0A509ECZ5"/>
<protein>
    <submittedName>
        <fullName evidence="3">Uncharacterized protein</fullName>
    </submittedName>
</protein>
<dbReference type="RefSeq" id="WP_142582761.1">
    <property type="nucleotide sequence ID" value="NZ_CABFPH010000020.1"/>
</dbReference>
<proteinExistence type="predicted"/>
<keyword evidence="4" id="KW-1185">Reference proteome</keyword>
<organism evidence="3 4">
    <name type="scientific">Methylobacterium symbioticum</name>
    <dbReference type="NCBI Taxonomy" id="2584084"/>
    <lineage>
        <taxon>Bacteria</taxon>
        <taxon>Pseudomonadati</taxon>
        <taxon>Pseudomonadota</taxon>
        <taxon>Alphaproteobacteria</taxon>
        <taxon>Hyphomicrobiales</taxon>
        <taxon>Methylobacteriaceae</taxon>
        <taxon>Methylobacterium</taxon>
    </lineage>
</organism>
<feature type="signal peptide" evidence="2">
    <location>
        <begin position="1"/>
        <end position="26"/>
    </location>
</feature>
<name>A0A509ECZ5_9HYPH</name>
<reference evidence="3 4" key="1">
    <citation type="submission" date="2019-06" db="EMBL/GenBank/DDBJ databases">
        <authorList>
            <person name="Rodrigo-Torres L."/>
            <person name="Arahal R. D."/>
            <person name="Lucena T."/>
        </authorList>
    </citation>
    <scope>NUCLEOTIDE SEQUENCE [LARGE SCALE GENOMIC DNA]</scope>
    <source>
        <strain evidence="3 4">SB0023/3</strain>
    </source>
</reference>
<evidence type="ECO:0000256" key="1">
    <source>
        <dbReference type="SAM" id="MobiDB-lite"/>
    </source>
</evidence>
<gene>
    <name evidence="3" type="ORF">MET9862_01907</name>
</gene>
<dbReference type="EMBL" id="CABFPH010000020">
    <property type="protein sequence ID" value="VUD71329.1"/>
    <property type="molecule type" value="Genomic_DNA"/>
</dbReference>
<sequence length="98" mass="9954">MTRAMRGGRAAIAALGLVLGTAAARAQAPPAPAEAPGGTVFFPGILVRPNGRPAHLNEAAPQVLGSGQAEPAARAAEAGATARGPSARRQERRRRLSR</sequence>
<dbReference type="Proteomes" id="UP000410984">
    <property type="component" value="Unassembled WGS sequence"/>
</dbReference>
<accession>A0A509ECZ5</accession>
<evidence type="ECO:0000313" key="3">
    <source>
        <dbReference type="EMBL" id="VUD71329.1"/>
    </source>
</evidence>
<evidence type="ECO:0000313" key="4">
    <source>
        <dbReference type="Proteomes" id="UP000410984"/>
    </source>
</evidence>